<keyword evidence="4 5" id="KW-0472">Membrane</keyword>
<keyword evidence="7" id="KW-0436">Ligase</keyword>
<reference evidence="7 8" key="1">
    <citation type="submission" date="2016-10" db="EMBL/GenBank/DDBJ databases">
        <authorList>
            <person name="de Groot N.N."/>
        </authorList>
    </citation>
    <scope>NUCLEOTIDE SEQUENCE [LARGE SCALE GENOMIC DNA]</scope>
    <source>
        <strain evidence="7 8">DSM 6793</strain>
    </source>
</reference>
<dbReference type="RefSeq" id="WP_143083873.1">
    <property type="nucleotide sequence ID" value="NZ_FOLE01000002.1"/>
</dbReference>
<feature type="transmembrane region" description="Helical" evidence="5">
    <location>
        <begin position="52"/>
        <end position="69"/>
    </location>
</feature>
<dbReference type="InterPro" id="IPR007016">
    <property type="entry name" value="O-antigen_ligase-rel_domated"/>
</dbReference>
<evidence type="ECO:0000256" key="3">
    <source>
        <dbReference type="ARBA" id="ARBA00022989"/>
    </source>
</evidence>
<evidence type="ECO:0000313" key="8">
    <source>
        <dbReference type="Proteomes" id="UP000199514"/>
    </source>
</evidence>
<feature type="transmembrane region" description="Helical" evidence="5">
    <location>
        <begin position="328"/>
        <end position="351"/>
    </location>
</feature>
<evidence type="ECO:0000256" key="1">
    <source>
        <dbReference type="ARBA" id="ARBA00004141"/>
    </source>
</evidence>
<feature type="transmembrane region" description="Helical" evidence="5">
    <location>
        <begin position="245"/>
        <end position="264"/>
    </location>
</feature>
<feature type="transmembrane region" description="Helical" evidence="5">
    <location>
        <begin position="395"/>
        <end position="412"/>
    </location>
</feature>
<dbReference type="AlphaFoldDB" id="A0A1I1FJ29"/>
<evidence type="ECO:0000256" key="4">
    <source>
        <dbReference type="ARBA" id="ARBA00023136"/>
    </source>
</evidence>
<evidence type="ECO:0000313" key="7">
    <source>
        <dbReference type="EMBL" id="SFB99345.1"/>
    </source>
</evidence>
<dbReference type="GO" id="GO:0016874">
    <property type="term" value="F:ligase activity"/>
    <property type="evidence" value="ECO:0007669"/>
    <property type="project" value="UniProtKB-KW"/>
</dbReference>
<accession>A0A1I1FJ29</accession>
<protein>
    <submittedName>
        <fullName evidence="7">O-Antigen ligase</fullName>
    </submittedName>
</protein>
<evidence type="ECO:0000256" key="5">
    <source>
        <dbReference type="SAM" id="Phobius"/>
    </source>
</evidence>
<keyword evidence="8" id="KW-1185">Reference proteome</keyword>
<feature type="transmembrane region" description="Helical" evidence="5">
    <location>
        <begin position="372"/>
        <end position="389"/>
    </location>
</feature>
<feature type="transmembrane region" description="Helical" evidence="5">
    <location>
        <begin position="198"/>
        <end position="217"/>
    </location>
</feature>
<proteinExistence type="predicted"/>
<dbReference type="GO" id="GO:0016020">
    <property type="term" value="C:membrane"/>
    <property type="evidence" value="ECO:0007669"/>
    <property type="project" value="UniProtKB-SubCell"/>
</dbReference>
<comment type="subcellular location">
    <subcellularLocation>
        <location evidence="1">Membrane</location>
        <topology evidence="1">Multi-pass membrane protein</topology>
    </subcellularLocation>
</comment>
<dbReference type="Proteomes" id="UP000199514">
    <property type="component" value="Unassembled WGS sequence"/>
</dbReference>
<evidence type="ECO:0000259" key="6">
    <source>
        <dbReference type="Pfam" id="PF04932"/>
    </source>
</evidence>
<sequence length="429" mass="47483">MEDPLFLHSEEQLSQKVLPKLEDKLSKQAWGGIIVSLLFIASTSSAYRINIAGLYVHPYLLVMPLLILIKNINVTNISNSSYKYMVLFYAFYSIANLQNDSPFSEAFKVGGGLVTLLFFTQVVHSEKDFEYISYGFILCAVYIAYTTLGKVDAGGGSRLAGTNALEGLGNKNAQSLYTLPGLYLSIILLLHSYEERNIIKVAIFLSVVFILLIGLVLSANRSGWVGAMVVFAVAVVRMGISIKTIIIGGVLMIIGYIAVINFAADIVEHKLNKTTDGYESDNKRELLILTSMQLGLEHPILGLGLDGLREELAHRLDVSGPEIDPHNIYGAVAGGGGLLTFIFFILFFVSMGKPPRGIVKSPSIGYYNYKNALLLIQGGLVLFFIRALFTREILYNPNFMGCLGLLYSYMIFHFKTRINEQYSNTQQET</sequence>
<organism evidence="7 8">
    <name type="scientific">Flexibacter flexilis DSM 6793</name>
    <dbReference type="NCBI Taxonomy" id="927664"/>
    <lineage>
        <taxon>Bacteria</taxon>
        <taxon>Pseudomonadati</taxon>
        <taxon>Bacteroidota</taxon>
        <taxon>Cytophagia</taxon>
        <taxon>Cytophagales</taxon>
        <taxon>Flexibacteraceae</taxon>
        <taxon>Flexibacter</taxon>
    </lineage>
</organism>
<evidence type="ECO:0000256" key="2">
    <source>
        <dbReference type="ARBA" id="ARBA00022692"/>
    </source>
</evidence>
<name>A0A1I1FJ29_9BACT</name>
<gene>
    <name evidence="7" type="ORF">SAMN05421780_102212</name>
</gene>
<dbReference type="EMBL" id="FOLE01000002">
    <property type="protein sequence ID" value="SFB99345.1"/>
    <property type="molecule type" value="Genomic_DNA"/>
</dbReference>
<dbReference type="InterPro" id="IPR051533">
    <property type="entry name" value="WaaL-like"/>
</dbReference>
<feature type="transmembrane region" description="Helical" evidence="5">
    <location>
        <begin position="174"/>
        <end position="191"/>
    </location>
</feature>
<feature type="domain" description="O-antigen ligase-related" evidence="6">
    <location>
        <begin position="207"/>
        <end position="345"/>
    </location>
</feature>
<keyword evidence="3 5" id="KW-1133">Transmembrane helix</keyword>
<feature type="transmembrane region" description="Helical" evidence="5">
    <location>
        <begin position="223"/>
        <end position="240"/>
    </location>
</feature>
<dbReference type="PANTHER" id="PTHR37422:SF23">
    <property type="entry name" value="TEICHURONIC ACID BIOSYNTHESIS PROTEIN TUAE"/>
    <property type="match status" value="1"/>
</dbReference>
<feature type="transmembrane region" description="Helical" evidence="5">
    <location>
        <begin position="131"/>
        <end position="148"/>
    </location>
</feature>
<keyword evidence="2 5" id="KW-0812">Transmembrane</keyword>
<dbReference type="STRING" id="927664.SAMN05421780_102212"/>
<dbReference type="Pfam" id="PF04932">
    <property type="entry name" value="Wzy_C"/>
    <property type="match status" value="1"/>
</dbReference>
<dbReference type="PANTHER" id="PTHR37422">
    <property type="entry name" value="TEICHURONIC ACID BIOSYNTHESIS PROTEIN TUAE"/>
    <property type="match status" value="1"/>
</dbReference>